<organism evidence="2 3">
    <name type="scientific">Marisediminitalea aggregata</name>
    <dbReference type="NCBI Taxonomy" id="634436"/>
    <lineage>
        <taxon>Bacteria</taxon>
        <taxon>Pseudomonadati</taxon>
        <taxon>Pseudomonadota</taxon>
        <taxon>Gammaproteobacteria</taxon>
        <taxon>Alteromonadales</taxon>
        <taxon>Alteromonadaceae</taxon>
        <taxon>Marisediminitalea</taxon>
    </lineage>
</organism>
<keyword evidence="1" id="KW-0732">Signal</keyword>
<keyword evidence="3" id="KW-1185">Reference proteome</keyword>
<evidence type="ECO:0000313" key="3">
    <source>
        <dbReference type="Proteomes" id="UP000184520"/>
    </source>
</evidence>
<evidence type="ECO:0000256" key="1">
    <source>
        <dbReference type="SAM" id="SignalP"/>
    </source>
</evidence>
<dbReference type="OrthoDB" id="9797122at2"/>
<dbReference type="Pfam" id="PF09411">
    <property type="entry name" value="PagL"/>
    <property type="match status" value="1"/>
</dbReference>
<name>A0A1M5MDQ6_9ALTE</name>
<dbReference type="EMBL" id="FQWD01000004">
    <property type="protein sequence ID" value="SHG75282.1"/>
    <property type="molecule type" value="Genomic_DNA"/>
</dbReference>
<reference evidence="3" key="1">
    <citation type="submission" date="2016-11" db="EMBL/GenBank/DDBJ databases">
        <authorList>
            <person name="Varghese N."/>
            <person name="Submissions S."/>
        </authorList>
    </citation>
    <scope>NUCLEOTIDE SEQUENCE [LARGE SCALE GENOMIC DNA]</scope>
    <source>
        <strain evidence="3">CGMCC 1.8995</strain>
    </source>
</reference>
<dbReference type="AlphaFoldDB" id="A0A1M5MDQ6"/>
<feature type="signal peptide" evidence="1">
    <location>
        <begin position="1"/>
        <end position="26"/>
    </location>
</feature>
<accession>A0A1M5MDQ6</accession>
<gene>
    <name evidence="2" type="ORF">SAMN05216361_2991</name>
</gene>
<dbReference type="STRING" id="634436.SAMN05216361_2991"/>
<dbReference type="Gene3D" id="2.40.160.20">
    <property type="match status" value="1"/>
</dbReference>
<dbReference type="RefSeq" id="WP_073323789.1">
    <property type="nucleotide sequence ID" value="NZ_FQWD01000004.1"/>
</dbReference>
<proteinExistence type="predicted"/>
<feature type="chain" id="PRO_5012160652" evidence="1">
    <location>
        <begin position="27"/>
        <end position="181"/>
    </location>
</feature>
<evidence type="ECO:0000313" key="2">
    <source>
        <dbReference type="EMBL" id="SHG75282.1"/>
    </source>
</evidence>
<dbReference type="InterPro" id="IPR018550">
    <property type="entry name" value="Lipid-A_deacylase-rel"/>
</dbReference>
<sequence>MWLTRHKFLLVTLSLLIALYHAPVNAFNQMSVDVLKGEGEIAGARIGVAPWSPGDYHLPLLGKVVVTTEFSLTQLEASGAAPDLNGNAVFAITPVLRKPLGRLFSIPTEIEFGIGVGLLENRHFGQKDMGSKFQFEDRLGLRMQLTEGLAVSLRYMHYSNGGITESNPGLDFINVSLIYPL</sequence>
<protein>
    <submittedName>
        <fullName evidence="2">Lipid A 3-O-deacylase (PagL)</fullName>
    </submittedName>
</protein>
<dbReference type="Proteomes" id="UP000184520">
    <property type="component" value="Unassembled WGS sequence"/>
</dbReference>